<dbReference type="AlphaFoldDB" id="A0A0G2ZEQ6"/>
<keyword evidence="2" id="KW-0175">Coiled coil</keyword>
<dbReference type="STRING" id="1330330.IX53_05230"/>
<organism evidence="3 4">
    <name type="scientific">Kosmotoga pacifica</name>
    <dbReference type="NCBI Taxonomy" id="1330330"/>
    <lineage>
        <taxon>Bacteria</taxon>
        <taxon>Thermotogati</taxon>
        <taxon>Thermotogota</taxon>
        <taxon>Thermotogae</taxon>
        <taxon>Kosmotogales</taxon>
        <taxon>Kosmotogaceae</taxon>
        <taxon>Kosmotoga</taxon>
    </lineage>
</organism>
<dbReference type="PANTHER" id="PTHR36536">
    <property type="entry name" value="UPF0111 PROTEIN HI_1603"/>
    <property type="match status" value="1"/>
</dbReference>
<dbReference type="RefSeq" id="WP_047754452.1">
    <property type="nucleotide sequence ID" value="NZ_CAJUHA010000008.1"/>
</dbReference>
<accession>A0A0G2ZEQ6</accession>
<dbReference type="KEGG" id="kpf:IX53_05230"/>
<name>A0A0G2ZEQ6_9BACT</name>
<evidence type="ECO:0000256" key="2">
    <source>
        <dbReference type="SAM" id="Coils"/>
    </source>
</evidence>
<dbReference type="Gene3D" id="1.20.58.220">
    <property type="entry name" value="Phosphate transport system protein phou homolog 2, domain 2"/>
    <property type="match status" value="1"/>
</dbReference>
<evidence type="ECO:0008006" key="5">
    <source>
        <dbReference type="Google" id="ProtNLM"/>
    </source>
</evidence>
<evidence type="ECO:0000256" key="1">
    <source>
        <dbReference type="ARBA" id="ARBA00008591"/>
    </source>
</evidence>
<dbReference type="PATRIC" id="fig|1330330.3.peg.1049"/>
<dbReference type="Pfam" id="PF01865">
    <property type="entry name" value="PhoU_div"/>
    <property type="match status" value="1"/>
</dbReference>
<reference evidence="3 4" key="1">
    <citation type="submission" date="2015-04" db="EMBL/GenBank/DDBJ databases">
        <title>Complete Genome Sequence of Kosmotoga pacifica SLHLJ1.</title>
        <authorList>
            <person name="Jiang L.J."/>
            <person name="Shao Z.Z."/>
            <person name="Jebbar M."/>
        </authorList>
    </citation>
    <scope>NUCLEOTIDE SEQUENCE [LARGE SCALE GENOMIC DNA]</scope>
    <source>
        <strain evidence="3 4">SLHLJ1</strain>
    </source>
</reference>
<feature type="coiled-coil region" evidence="2">
    <location>
        <begin position="45"/>
        <end position="72"/>
    </location>
</feature>
<comment type="similarity">
    <text evidence="1">Belongs to the UPF0111 family.</text>
</comment>
<dbReference type="PANTHER" id="PTHR36536:SF3">
    <property type="entry name" value="UPF0111 PROTEIN HI_1603"/>
    <property type="match status" value="1"/>
</dbReference>
<dbReference type="InterPro" id="IPR018445">
    <property type="entry name" value="Put_Phosphate_transp_reg"/>
</dbReference>
<protein>
    <recommendedName>
        <fullName evidence="5">Phosphate transport regulator</fullName>
    </recommendedName>
</protein>
<dbReference type="Proteomes" id="UP000035159">
    <property type="component" value="Chromosome"/>
</dbReference>
<proteinExistence type="inferred from homology"/>
<dbReference type="EMBL" id="CP011232">
    <property type="protein sequence ID" value="AKI97318.1"/>
    <property type="molecule type" value="Genomic_DNA"/>
</dbReference>
<dbReference type="InterPro" id="IPR038078">
    <property type="entry name" value="PhoU-like_sf"/>
</dbReference>
<keyword evidence="4" id="KW-1185">Reference proteome</keyword>
<sequence length="226" mass="25884">MTGLIEKLFPKESPLKLLKEHADVVLEASAYLPKAVEEYFENKNIEKYSYDVESLEKKADLLKAKLRGSYEKFRFAFFDRSDMMALLHKQDSVIDKVDDALKLLRMNRVEGIEKTELPKLFEELCVSVYDSVKLMHELVDTLTTLVESAFSPVEVKKEYGEINVLENIEFRTDTESVHIGEILFSMKNEMNPVDIFFLVKLAITISSISDDAENVAESIAMLLKAE</sequence>
<gene>
    <name evidence="3" type="ORF">IX53_05230</name>
</gene>
<dbReference type="InterPro" id="IPR002727">
    <property type="entry name" value="DUF47"/>
</dbReference>
<evidence type="ECO:0000313" key="3">
    <source>
        <dbReference type="EMBL" id="AKI97318.1"/>
    </source>
</evidence>
<evidence type="ECO:0000313" key="4">
    <source>
        <dbReference type="Proteomes" id="UP000035159"/>
    </source>
</evidence>